<name>A0A6J4N8Z3_9BACT</name>
<accession>A0A6J4N8Z3</accession>
<dbReference type="AlphaFoldDB" id="A0A6J4N8Z3"/>
<gene>
    <name evidence="1" type="ORF">AVDCRST_MAG89-5037</name>
</gene>
<proteinExistence type="predicted"/>
<organism evidence="1">
    <name type="scientific">uncultured Gemmatimonadota bacterium</name>
    <dbReference type="NCBI Taxonomy" id="203437"/>
    <lineage>
        <taxon>Bacteria</taxon>
        <taxon>Pseudomonadati</taxon>
        <taxon>Gemmatimonadota</taxon>
        <taxon>environmental samples</taxon>
    </lineage>
</organism>
<protein>
    <submittedName>
        <fullName evidence="1">Uncharacterized protein</fullName>
    </submittedName>
</protein>
<reference evidence="1" key="1">
    <citation type="submission" date="2020-02" db="EMBL/GenBank/DDBJ databases">
        <authorList>
            <person name="Meier V. D."/>
        </authorList>
    </citation>
    <scope>NUCLEOTIDE SEQUENCE</scope>
    <source>
        <strain evidence="1">AVDCRST_MAG89</strain>
    </source>
</reference>
<dbReference type="EMBL" id="CADCTV010001064">
    <property type="protein sequence ID" value="CAA9376347.1"/>
    <property type="molecule type" value="Genomic_DNA"/>
</dbReference>
<evidence type="ECO:0000313" key="1">
    <source>
        <dbReference type="EMBL" id="CAA9376347.1"/>
    </source>
</evidence>
<sequence>MAPFFSTARTAGTGLSCAGPAAAVWTAFCAAAGRASAPARAAAASIAREDEGRIG</sequence>